<sequence>MGKTNRLNERFRRDSLSHPRFFKPSEHLEKALLFPRTLPDTEQYPEKTLTSVRRIVLSSYGLIAVNMQQVFATYTQTNTGSPPPPPSWEGTPFLQIEPAMAFQRGLPLLLIKESGVASLGMWSPTVEPYFIIEWNSSLPLDAFFKSVEWKEIFQNWTAQLRSAYYIQTEPEFKYRCGQND</sequence>
<keyword evidence="2" id="KW-1185">Reference proteome</keyword>
<dbReference type="RefSeq" id="WP_386047254.1">
    <property type="nucleotide sequence ID" value="NZ_JBHUIO010000008.1"/>
</dbReference>
<comment type="caution">
    <text evidence="1">The sequence shown here is derived from an EMBL/GenBank/DDBJ whole genome shotgun (WGS) entry which is preliminary data.</text>
</comment>
<protein>
    <submittedName>
        <fullName evidence="1">Uncharacterized protein</fullName>
    </submittedName>
</protein>
<organism evidence="1 2">
    <name type="scientific">Tumebacillus lipolyticus</name>
    <dbReference type="NCBI Taxonomy" id="1280370"/>
    <lineage>
        <taxon>Bacteria</taxon>
        <taxon>Bacillati</taxon>
        <taxon>Bacillota</taxon>
        <taxon>Bacilli</taxon>
        <taxon>Bacillales</taxon>
        <taxon>Alicyclobacillaceae</taxon>
        <taxon>Tumebacillus</taxon>
    </lineage>
</organism>
<name>A0ABW4ZZ78_9BACL</name>
<reference evidence="2" key="1">
    <citation type="journal article" date="2019" name="Int. J. Syst. Evol. Microbiol.">
        <title>The Global Catalogue of Microorganisms (GCM) 10K type strain sequencing project: providing services to taxonomists for standard genome sequencing and annotation.</title>
        <authorList>
            <consortium name="The Broad Institute Genomics Platform"/>
            <consortium name="The Broad Institute Genome Sequencing Center for Infectious Disease"/>
            <person name="Wu L."/>
            <person name="Ma J."/>
        </authorList>
    </citation>
    <scope>NUCLEOTIDE SEQUENCE [LARGE SCALE GENOMIC DNA]</scope>
    <source>
        <strain evidence="2">CGMCC 1.13574</strain>
    </source>
</reference>
<dbReference type="EMBL" id="JBHUIO010000008">
    <property type="protein sequence ID" value="MFD2170886.1"/>
    <property type="molecule type" value="Genomic_DNA"/>
</dbReference>
<dbReference type="Proteomes" id="UP001597343">
    <property type="component" value="Unassembled WGS sequence"/>
</dbReference>
<accession>A0ABW4ZZ78</accession>
<gene>
    <name evidence="1" type="ORF">ACFSOY_12920</name>
</gene>
<evidence type="ECO:0000313" key="1">
    <source>
        <dbReference type="EMBL" id="MFD2170886.1"/>
    </source>
</evidence>
<evidence type="ECO:0000313" key="2">
    <source>
        <dbReference type="Proteomes" id="UP001597343"/>
    </source>
</evidence>
<proteinExistence type="predicted"/>